<dbReference type="InterPro" id="IPR036942">
    <property type="entry name" value="Beta-barrel_TonB_sf"/>
</dbReference>
<evidence type="ECO:0000259" key="14">
    <source>
        <dbReference type="Pfam" id="PF07715"/>
    </source>
</evidence>
<dbReference type="PANTHER" id="PTHR30069:SF41">
    <property type="entry name" value="HEME_HEMOPEXIN UTILIZATION PROTEIN C"/>
    <property type="match status" value="1"/>
</dbReference>
<feature type="domain" description="TonB-dependent receptor plug" evidence="14">
    <location>
        <begin position="64"/>
        <end position="159"/>
    </location>
</feature>
<evidence type="ECO:0000259" key="13">
    <source>
        <dbReference type="Pfam" id="PF00593"/>
    </source>
</evidence>
<keyword evidence="8 15" id="KW-0675">Receptor</keyword>
<evidence type="ECO:0000256" key="2">
    <source>
        <dbReference type="ARBA" id="ARBA00009810"/>
    </source>
</evidence>
<organism evidence="15 16">
    <name type="scientific">Tianweitania sediminis</name>
    <dbReference type="NCBI Taxonomy" id="1502156"/>
    <lineage>
        <taxon>Bacteria</taxon>
        <taxon>Pseudomonadati</taxon>
        <taxon>Pseudomonadota</taxon>
        <taxon>Alphaproteobacteria</taxon>
        <taxon>Hyphomicrobiales</taxon>
        <taxon>Phyllobacteriaceae</taxon>
        <taxon>Tianweitania</taxon>
    </lineage>
</organism>
<reference evidence="15" key="1">
    <citation type="submission" date="2021-03" db="EMBL/GenBank/DDBJ databases">
        <title>Genome sequencing and assembly of Tianweitania sediminis.</title>
        <authorList>
            <person name="Chhetri G."/>
        </authorList>
    </citation>
    <scope>NUCLEOTIDE SEQUENCE</scope>
    <source>
        <strain evidence="15">Z8</strain>
    </source>
</reference>
<dbReference type="EMBL" id="JAGIYY010000001">
    <property type="protein sequence ID" value="MBP0438202.1"/>
    <property type="molecule type" value="Genomic_DNA"/>
</dbReference>
<keyword evidence="3 10" id="KW-0813">Transport</keyword>
<evidence type="ECO:0000256" key="11">
    <source>
        <dbReference type="RuleBase" id="RU003357"/>
    </source>
</evidence>
<evidence type="ECO:0000256" key="1">
    <source>
        <dbReference type="ARBA" id="ARBA00004571"/>
    </source>
</evidence>
<dbReference type="Gene3D" id="2.40.170.20">
    <property type="entry name" value="TonB-dependent receptor, beta-barrel domain"/>
    <property type="match status" value="1"/>
</dbReference>
<dbReference type="Proteomes" id="UP000666240">
    <property type="component" value="Unassembled WGS sequence"/>
</dbReference>
<comment type="subcellular location">
    <subcellularLocation>
        <location evidence="1 10">Cell outer membrane</location>
        <topology evidence="1 10">Multi-pass membrane protein</topology>
    </subcellularLocation>
</comment>
<keyword evidence="12" id="KW-0732">Signal</keyword>
<keyword evidence="9 10" id="KW-0998">Cell outer membrane</keyword>
<dbReference type="InterPro" id="IPR037066">
    <property type="entry name" value="Plug_dom_sf"/>
</dbReference>
<evidence type="ECO:0000256" key="9">
    <source>
        <dbReference type="ARBA" id="ARBA00023237"/>
    </source>
</evidence>
<evidence type="ECO:0000256" key="6">
    <source>
        <dbReference type="ARBA" id="ARBA00023077"/>
    </source>
</evidence>
<accession>A0A8J7UKC1</accession>
<feature type="signal peptide" evidence="12">
    <location>
        <begin position="1"/>
        <end position="25"/>
    </location>
</feature>
<feature type="chain" id="PRO_5035314138" evidence="12">
    <location>
        <begin position="26"/>
        <end position="687"/>
    </location>
</feature>
<keyword evidence="6 11" id="KW-0798">TonB box</keyword>
<evidence type="ECO:0000256" key="4">
    <source>
        <dbReference type="ARBA" id="ARBA00022452"/>
    </source>
</evidence>
<evidence type="ECO:0000313" key="15">
    <source>
        <dbReference type="EMBL" id="MBP0438202.1"/>
    </source>
</evidence>
<dbReference type="InterPro" id="IPR039426">
    <property type="entry name" value="TonB-dep_rcpt-like"/>
</dbReference>
<keyword evidence="5 10" id="KW-0812">Transmembrane</keyword>
<evidence type="ECO:0000256" key="3">
    <source>
        <dbReference type="ARBA" id="ARBA00022448"/>
    </source>
</evidence>
<dbReference type="PROSITE" id="PS52016">
    <property type="entry name" value="TONB_DEPENDENT_REC_3"/>
    <property type="match status" value="1"/>
</dbReference>
<dbReference type="InterPro" id="IPR012910">
    <property type="entry name" value="Plug_dom"/>
</dbReference>
<feature type="domain" description="TonB-dependent receptor-like beta-barrel" evidence="13">
    <location>
        <begin position="245"/>
        <end position="651"/>
    </location>
</feature>
<keyword evidence="7 10" id="KW-0472">Membrane</keyword>
<dbReference type="GO" id="GO:0015344">
    <property type="term" value="F:siderophore uptake transmembrane transporter activity"/>
    <property type="evidence" value="ECO:0007669"/>
    <property type="project" value="TreeGrafter"/>
</dbReference>
<name>A0A8J7UKC1_9HYPH</name>
<evidence type="ECO:0000256" key="5">
    <source>
        <dbReference type="ARBA" id="ARBA00022692"/>
    </source>
</evidence>
<sequence>MTRHWMRTLALGSALGLLLGVPASAQTTTTGDDTVQAGEGTILLDQVVVDVGAGAQATAGADLISISPEEIERKKPQNLREVFAGEPQVAVGGAIPSTQKIYVNGVDENNLVVTVDGSRQNNKVFHHNGTYLLDPALLKSASVQAGVAPADAGPGALAGSLGFETKDAADLLEPGRDFGGFVTGTWDTNSETYRTGLAAFGRASGFEYLGTINYATGGNFEAGNGEEMLGTGTDLISGLGKLAYDHVDGHRFEISHERVRDDALRPYRANVYINNGAEPATRNYEFNRQNTVFTYTNISPVGWWDPKVVLAYSKSEIETLVTTPRGPQAGLTATAAGETRSFNGKAENRFALENGSITAGFDFYSDKADLIYAYPGAPELSDEKASNIGGYAQARLEPSDWSRLSFGARADHQWFTGVDGSQFTNSGLSGNVGGEIDLLGDFLTAKAGASRIWGGVPLAENFIQNPVWTYGSGPEPVTSNNVTAGLEARFHGVTLEANIFRTRISDARLPVYGRSPFAPEATSLRTLDLDTRGFELGAIYEWDLAFISVKYADVQGKVNGVTADSEIGRYLTTPLGQSIAVTAGYTYEPWGLQIGGDVEFVLENNDTLARHPNEPDSAKNALPSYTVANAFAEWTPPANENLTFRAEVTNIFDELYTDRAAYGQDFLGVKPHYDPGRSFRLSATARF</sequence>
<gene>
    <name evidence="15" type="ORF">J5Y06_06045</name>
</gene>
<dbReference type="Pfam" id="PF00593">
    <property type="entry name" value="TonB_dep_Rec_b-barrel"/>
    <property type="match status" value="1"/>
</dbReference>
<dbReference type="InterPro" id="IPR000531">
    <property type="entry name" value="Beta-barrel_TonB"/>
</dbReference>
<dbReference type="RefSeq" id="WP_209334123.1">
    <property type="nucleotide sequence ID" value="NZ_JAGIYY010000001.1"/>
</dbReference>
<dbReference type="GO" id="GO:0044718">
    <property type="term" value="P:siderophore transmembrane transport"/>
    <property type="evidence" value="ECO:0007669"/>
    <property type="project" value="TreeGrafter"/>
</dbReference>
<dbReference type="Gene3D" id="2.170.130.10">
    <property type="entry name" value="TonB-dependent receptor, plug domain"/>
    <property type="match status" value="1"/>
</dbReference>
<keyword evidence="16" id="KW-1185">Reference proteome</keyword>
<comment type="caution">
    <text evidence="15">The sequence shown here is derived from an EMBL/GenBank/DDBJ whole genome shotgun (WGS) entry which is preliminary data.</text>
</comment>
<evidence type="ECO:0000256" key="8">
    <source>
        <dbReference type="ARBA" id="ARBA00023170"/>
    </source>
</evidence>
<dbReference type="GO" id="GO:0009279">
    <property type="term" value="C:cell outer membrane"/>
    <property type="evidence" value="ECO:0007669"/>
    <property type="project" value="UniProtKB-SubCell"/>
</dbReference>
<proteinExistence type="inferred from homology"/>
<comment type="similarity">
    <text evidence="2 10 11">Belongs to the TonB-dependent receptor family.</text>
</comment>
<evidence type="ECO:0000313" key="16">
    <source>
        <dbReference type="Proteomes" id="UP000666240"/>
    </source>
</evidence>
<evidence type="ECO:0000256" key="12">
    <source>
        <dbReference type="SAM" id="SignalP"/>
    </source>
</evidence>
<dbReference type="AlphaFoldDB" id="A0A8J7UKC1"/>
<protein>
    <submittedName>
        <fullName evidence="15">TonB-dependent receptor plug domain-containing protein</fullName>
    </submittedName>
</protein>
<dbReference type="PANTHER" id="PTHR30069">
    <property type="entry name" value="TONB-DEPENDENT OUTER MEMBRANE RECEPTOR"/>
    <property type="match status" value="1"/>
</dbReference>
<evidence type="ECO:0000256" key="7">
    <source>
        <dbReference type="ARBA" id="ARBA00023136"/>
    </source>
</evidence>
<dbReference type="SUPFAM" id="SSF56935">
    <property type="entry name" value="Porins"/>
    <property type="match status" value="1"/>
</dbReference>
<dbReference type="Pfam" id="PF07715">
    <property type="entry name" value="Plug"/>
    <property type="match status" value="1"/>
</dbReference>
<keyword evidence="4 10" id="KW-1134">Transmembrane beta strand</keyword>
<evidence type="ECO:0000256" key="10">
    <source>
        <dbReference type="PROSITE-ProRule" id="PRU01360"/>
    </source>
</evidence>